<evidence type="ECO:0000313" key="2">
    <source>
        <dbReference type="Proteomes" id="UP000187406"/>
    </source>
</evidence>
<dbReference type="Gene3D" id="2.40.70.10">
    <property type="entry name" value="Acid Proteases"/>
    <property type="match status" value="1"/>
</dbReference>
<dbReference type="InterPro" id="IPR021109">
    <property type="entry name" value="Peptidase_aspartic_dom_sf"/>
</dbReference>
<dbReference type="InParanoid" id="A0A1Q3AMJ8"/>
<dbReference type="AlphaFoldDB" id="A0A1Q3AMJ8"/>
<sequence length="547" mass="62853">MDEMMELFKQVQINLPLLDAIRQVPAYAKFLKDLCTTKRKLKTYIPKTVHLTEQVSAVLSNKLPPKLKDPGAPLISCKIGNLQIERTLLDLGASVNILPSSVYDHFGFGELKPTEVTLQLADRSLKIPKGFIEDVLVKVDEFYFPVDFLVLDMETSSFGKPQSIILGLPFLATSNACINCRSGAMDISFGNKKLRLNIFNASLGPQGEEDCFTADMIDEVVSQCAPETLVNNSSLQYLNFFGDDYDTGSDTVEINAPLDSPLIHSTPDWIDTQWLENEAELAWLESKLNEPTSDSEWDHPSHYTHKIATPNQTSFDIEFDSNFIECLKKIEDEEAIQEEFLKCLDNEVIESISDRKHKFDEIISECMREFEKIEKGDFFDVLGPRPLESEGPLPTSWHKSFIEKSPKFELKQFPRNSFMCHCSTSFEIENFLWDWETSNLVDSFLYSFYWWNSCWDGSYIIKFVFSHFVDALKCYGSLHGFYWWMSHWDNAYIFKIMLSPGIFEFVETDFEDTFRINGPHLKPFVDEINDGQIIESVDLIDPVYTSL</sequence>
<name>A0A1Q3AMJ8_CEPFO</name>
<keyword evidence="2" id="KW-1185">Reference proteome</keyword>
<dbReference type="PANTHER" id="PTHR33067">
    <property type="entry name" value="RNA-DIRECTED DNA POLYMERASE-RELATED"/>
    <property type="match status" value="1"/>
</dbReference>
<comment type="caution">
    <text evidence="1">The sequence shown here is derived from an EMBL/GenBank/DDBJ whole genome shotgun (WGS) entry which is preliminary data.</text>
</comment>
<dbReference type="SUPFAM" id="SSF50630">
    <property type="entry name" value="Acid proteases"/>
    <property type="match status" value="1"/>
</dbReference>
<dbReference type="CDD" id="cd00303">
    <property type="entry name" value="retropepsin_like"/>
    <property type="match status" value="1"/>
</dbReference>
<proteinExistence type="predicted"/>
<accession>A0A1Q3AMJ8</accession>
<dbReference type="EMBL" id="BDDD01000007">
    <property type="protein sequence ID" value="GAV56855.1"/>
    <property type="molecule type" value="Genomic_DNA"/>
</dbReference>
<dbReference type="Proteomes" id="UP000187406">
    <property type="component" value="Unassembled WGS sequence"/>
</dbReference>
<reference evidence="2" key="1">
    <citation type="submission" date="2016-04" db="EMBL/GenBank/DDBJ databases">
        <title>Cephalotus genome sequencing.</title>
        <authorList>
            <person name="Fukushima K."/>
            <person name="Hasebe M."/>
            <person name="Fang X."/>
        </authorList>
    </citation>
    <scope>NUCLEOTIDE SEQUENCE [LARGE SCALE GENOMIC DNA]</scope>
    <source>
        <strain evidence="2">cv. St1</strain>
    </source>
</reference>
<dbReference type="PANTHER" id="PTHR33067:SF32">
    <property type="entry name" value="ASPARTIC PEPTIDASE DDI1-TYPE DOMAIN-CONTAINING PROTEIN"/>
    <property type="match status" value="1"/>
</dbReference>
<dbReference type="OrthoDB" id="778454at2759"/>
<gene>
    <name evidence="1" type="ORF">CFOL_v3_00396</name>
</gene>
<protein>
    <submittedName>
        <fullName evidence="1">Uncharacterized protein</fullName>
    </submittedName>
</protein>
<evidence type="ECO:0000313" key="1">
    <source>
        <dbReference type="EMBL" id="GAV56855.1"/>
    </source>
</evidence>
<organism evidence="1 2">
    <name type="scientific">Cephalotus follicularis</name>
    <name type="common">Albany pitcher plant</name>
    <dbReference type="NCBI Taxonomy" id="3775"/>
    <lineage>
        <taxon>Eukaryota</taxon>
        <taxon>Viridiplantae</taxon>
        <taxon>Streptophyta</taxon>
        <taxon>Embryophyta</taxon>
        <taxon>Tracheophyta</taxon>
        <taxon>Spermatophyta</taxon>
        <taxon>Magnoliopsida</taxon>
        <taxon>eudicotyledons</taxon>
        <taxon>Gunneridae</taxon>
        <taxon>Pentapetalae</taxon>
        <taxon>rosids</taxon>
        <taxon>fabids</taxon>
        <taxon>Oxalidales</taxon>
        <taxon>Cephalotaceae</taxon>
        <taxon>Cephalotus</taxon>
    </lineage>
</organism>